<dbReference type="Proteomes" id="UP000886501">
    <property type="component" value="Unassembled WGS sequence"/>
</dbReference>
<accession>A0ACB6Z6T4</accession>
<protein>
    <submittedName>
        <fullName evidence="1">Uncharacterized protein</fullName>
    </submittedName>
</protein>
<dbReference type="EMBL" id="MU118105">
    <property type="protein sequence ID" value="KAF9645075.1"/>
    <property type="molecule type" value="Genomic_DNA"/>
</dbReference>
<evidence type="ECO:0000313" key="1">
    <source>
        <dbReference type="EMBL" id="KAF9645075.1"/>
    </source>
</evidence>
<comment type="caution">
    <text evidence="1">The sequence shown here is derived from an EMBL/GenBank/DDBJ whole genome shotgun (WGS) entry which is preliminary data.</text>
</comment>
<gene>
    <name evidence="1" type="ORF">BDM02DRAFT_3173699</name>
</gene>
<feature type="non-terminal residue" evidence="1">
    <location>
        <position position="1"/>
    </location>
</feature>
<keyword evidence="2" id="KW-1185">Reference proteome</keyword>
<evidence type="ECO:0000313" key="2">
    <source>
        <dbReference type="Proteomes" id="UP000886501"/>
    </source>
</evidence>
<organism evidence="1 2">
    <name type="scientific">Thelephora ganbajun</name>
    <name type="common">Ganba fungus</name>
    <dbReference type="NCBI Taxonomy" id="370292"/>
    <lineage>
        <taxon>Eukaryota</taxon>
        <taxon>Fungi</taxon>
        <taxon>Dikarya</taxon>
        <taxon>Basidiomycota</taxon>
        <taxon>Agaricomycotina</taxon>
        <taxon>Agaricomycetes</taxon>
        <taxon>Thelephorales</taxon>
        <taxon>Thelephoraceae</taxon>
        <taxon>Thelephora</taxon>
    </lineage>
</organism>
<proteinExistence type="predicted"/>
<name>A0ACB6Z6T4_THEGA</name>
<sequence>QLRSLSVPNYRRCIFLSSTPRNGAVSELSKHLVLHRRPLDLGLDFGRCGTVVEQSHLYLVLHSKLVLGQTSLDKFCIHLHPLQLLKALQSDIRILHDIGDPTSRTPHLRSGLGNIIGQVANTPSETGVCDAFHCAQAHSTVGANFRHPLKLPPQPGT</sequence>
<reference evidence="1" key="2">
    <citation type="journal article" date="2020" name="Nat. Commun.">
        <title>Large-scale genome sequencing of mycorrhizal fungi provides insights into the early evolution of symbiotic traits.</title>
        <authorList>
            <person name="Miyauchi S."/>
            <person name="Kiss E."/>
            <person name="Kuo A."/>
            <person name="Drula E."/>
            <person name="Kohler A."/>
            <person name="Sanchez-Garcia M."/>
            <person name="Morin E."/>
            <person name="Andreopoulos B."/>
            <person name="Barry K.W."/>
            <person name="Bonito G."/>
            <person name="Buee M."/>
            <person name="Carver A."/>
            <person name="Chen C."/>
            <person name="Cichocki N."/>
            <person name="Clum A."/>
            <person name="Culley D."/>
            <person name="Crous P.W."/>
            <person name="Fauchery L."/>
            <person name="Girlanda M."/>
            <person name="Hayes R.D."/>
            <person name="Keri Z."/>
            <person name="LaButti K."/>
            <person name="Lipzen A."/>
            <person name="Lombard V."/>
            <person name="Magnuson J."/>
            <person name="Maillard F."/>
            <person name="Murat C."/>
            <person name="Nolan M."/>
            <person name="Ohm R.A."/>
            <person name="Pangilinan J."/>
            <person name="Pereira M.F."/>
            <person name="Perotto S."/>
            <person name="Peter M."/>
            <person name="Pfister S."/>
            <person name="Riley R."/>
            <person name="Sitrit Y."/>
            <person name="Stielow J.B."/>
            <person name="Szollosi G."/>
            <person name="Zifcakova L."/>
            <person name="Stursova M."/>
            <person name="Spatafora J.W."/>
            <person name="Tedersoo L."/>
            <person name="Vaario L.M."/>
            <person name="Yamada A."/>
            <person name="Yan M."/>
            <person name="Wang P."/>
            <person name="Xu J."/>
            <person name="Bruns T."/>
            <person name="Baldrian P."/>
            <person name="Vilgalys R."/>
            <person name="Dunand C."/>
            <person name="Henrissat B."/>
            <person name="Grigoriev I.V."/>
            <person name="Hibbett D."/>
            <person name="Nagy L.G."/>
            <person name="Martin F.M."/>
        </authorList>
    </citation>
    <scope>NUCLEOTIDE SEQUENCE</scope>
    <source>
        <strain evidence="1">P2</strain>
    </source>
</reference>
<reference evidence="1" key="1">
    <citation type="submission" date="2019-10" db="EMBL/GenBank/DDBJ databases">
        <authorList>
            <consortium name="DOE Joint Genome Institute"/>
            <person name="Kuo A."/>
            <person name="Miyauchi S."/>
            <person name="Kiss E."/>
            <person name="Drula E."/>
            <person name="Kohler A."/>
            <person name="Sanchez-Garcia M."/>
            <person name="Andreopoulos B."/>
            <person name="Barry K.W."/>
            <person name="Bonito G."/>
            <person name="Buee M."/>
            <person name="Carver A."/>
            <person name="Chen C."/>
            <person name="Cichocki N."/>
            <person name="Clum A."/>
            <person name="Culley D."/>
            <person name="Crous P.W."/>
            <person name="Fauchery L."/>
            <person name="Girlanda M."/>
            <person name="Hayes R."/>
            <person name="Keri Z."/>
            <person name="Labutti K."/>
            <person name="Lipzen A."/>
            <person name="Lombard V."/>
            <person name="Magnuson J."/>
            <person name="Maillard F."/>
            <person name="Morin E."/>
            <person name="Murat C."/>
            <person name="Nolan M."/>
            <person name="Ohm R."/>
            <person name="Pangilinan J."/>
            <person name="Pereira M."/>
            <person name="Perotto S."/>
            <person name="Peter M."/>
            <person name="Riley R."/>
            <person name="Sitrit Y."/>
            <person name="Stielow B."/>
            <person name="Szollosi G."/>
            <person name="Zifcakova L."/>
            <person name="Stursova M."/>
            <person name="Spatafora J.W."/>
            <person name="Tedersoo L."/>
            <person name="Vaario L.-M."/>
            <person name="Yamada A."/>
            <person name="Yan M."/>
            <person name="Wang P."/>
            <person name="Xu J."/>
            <person name="Bruns T."/>
            <person name="Baldrian P."/>
            <person name="Vilgalys R."/>
            <person name="Henrissat B."/>
            <person name="Grigoriev I.V."/>
            <person name="Hibbett D."/>
            <person name="Nagy L.G."/>
            <person name="Martin F.M."/>
        </authorList>
    </citation>
    <scope>NUCLEOTIDE SEQUENCE</scope>
    <source>
        <strain evidence="1">P2</strain>
    </source>
</reference>